<name>A0A6M3Y0R6_9ZZZZ</name>
<reference evidence="1" key="1">
    <citation type="submission" date="2020-03" db="EMBL/GenBank/DDBJ databases">
        <title>The deep terrestrial virosphere.</title>
        <authorList>
            <person name="Holmfeldt K."/>
            <person name="Nilsson E."/>
            <person name="Simone D."/>
            <person name="Lopez-Fernandez M."/>
            <person name="Wu X."/>
            <person name="de Brujin I."/>
            <person name="Lundin D."/>
            <person name="Andersson A."/>
            <person name="Bertilsson S."/>
            <person name="Dopson M."/>
        </authorList>
    </citation>
    <scope>NUCLEOTIDE SEQUENCE</scope>
    <source>
        <strain evidence="1">TM448B04841</strain>
    </source>
</reference>
<dbReference type="AlphaFoldDB" id="A0A6M3Y0R6"/>
<protein>
    <submittedName>
        <fullName evidence="1">Uncharacterized protein</fullName>
    </submittedName>
</protein>
<dbReference type="EMBL" id="MT145108">
    <property type="protein sequence ID" value="QJI03663.1"/>
    <property type="molecule type" value="Genomic_DNA"/>
</dbReference>
<organism evidence="1">
    <name type="scientific">viral metagenome</name>
    <dbReference type="NCBI Taxonomy" id="1070528"/>
    <lineage>
        <taxon>unclassified sequences</taxon>
        <taxon>metagenomes</taxon>
        <taxon>organismal metagenomes</taxon>
    </lineage>
</organism>
<proteinExistence type="predicted"/>
<evidence type="ECO:0000313" key="1">
    <source>
        <dbReference type="EMBL" id="QJI03663.1"/>
    </source>
</evidence>
<gene>
    <name evidence="1" type="ORF">TM448B04841_0003</name>
</gene>
<sequence length="112" mass="12646">MSATIRRFLDSCGFDWASGTIIVQMVREEHSSPGWASEEDIIDSHYINPQSQILDIEFDNGLGGPECPRYIAEDKDKIYFPSQYDGATGPEFVYKDIKKYSDKNNLTPYPGG</sequence>
<accession>A0A6M3Y0R6</accession>